<evidence type="ECO:0000313" key="9">
    <source>
        <dbReference type="EMBL" id="GAA3365498.1"/>
    </source>
</evidence>
<keyword evidence="3 6" id="KW-1133">Transmembrane helix</keyword>
<dbReference type="Pfam" id="PF04892">
    <property type="entry name" value="VanZ"/>
    <property type="match status" value="1"/>
</dbReference>
<feature type="transmembrane region" description="Helical" evidence="6">
    <location>
        <begin position="47"/>
        <end position="67"/>
    </location>
</feature>
<evidence type="ECO:0000256" key="1">
    <source>
        <dbReference type="ARBA" id="ARBA00004141"/>
    </source>
</evidence>
<evidence type="ECO:0000259" key="8">
    <source>
        <dbReference type="Pfam" id="PF06271"/>
    </source>
</evidence>
<feature type="transmembrane region" description="Helical" evidence="6">
    <location>
        <begin position="341"/>
        <end position="365"/>
    </location>
</feature>
<evidence type="ECO:0000256" key="2">
    <source>
        <dbReference type="ARBA" id="ARBA00022692"/>
    </source>
</evidence>
<dbReference type="InterPro" id="IPR010432">
    <property type="entry name" value="RDD"/>
</dbReference>
<dbReference type="EMBL" id="BAAAYK010000038">
    <property type="protein sequence ID" value="GAA3365498.1"/>
    <property type="molecule type" value="Genomic_DNA"/>
</dbReference>
<feature type="transmembrane region" description="Helical" evidence="6">
    <location>
        <begin position="114"/>
        <end position="132"/>
    </location>
</feature>
<organism evidence="9 10">
    <name type="scientific">Saccharopolyspora gregorii</name>
    <dbReference type="NCBI Taxonomy" id="33914"/>
    <lineage>
        <taxon>Bacteria</taxon>
        <taxon>Bacillati</taxon>
        <taxon>Actinomycetota</taxon>
        <taxon>Actinomycetes</taxon>
        <taxon>Pseudonocardiales</taxon>
        <taxon>Pseudonocardiaceae</taxon>
        <taxon>Saccharopolyspora</taxon>
    </lineage>
</organism>
<evidence type="ECO:0000256" key="6">
    <source>
        <dbReference type="SAM" id="Phobius"/>
    </source>
</evidence>
<evidence type="ECO:0000256" key="3">
    <source>
        <dbReference type="ARBA" id="ARBA00022989"/>
    </source>
</evidence>
<name>A0ABP6S1C9_9PSEU</name>
<accession>A0ABP6S1C9</accession>
<keyword evidence="4 6" id="KW-0472">Membrane</keyword>
<feature type="transmembrane region" description="Helical" evidence="6">
    <location>
        <begin position="178"/>
        <end position="200"/>
    </location>
</feature>
<comment type="subcellular location">
    <subcellularLocation>
        <location evidence="1">Membrane</location>
        <topology evidence="1">Multi-pass membrane protein</topology>
    </subcellularLocation>
</comment>
<keyword evidence="10" id="KW-1185">Reference proteome</keyword>
<proteinExistence type="predicted"/>
<feature type="transmembrane region" description="Helical" evidence="6">
    <location>
        <begin position="249"/>
        <end position="266"/>
    </location>
</feature>
<feature type="transmembrane region" description="Helical" evidence="6">
    <location>
        <begin position="12"/>
        <end position="35"/>
    </location>
</feature>
<dbReference type="InterPro" id="IPR006976">
    <property type="entry name" value="VanZ-like"/>
</dbReference>
<evidence type="ECO:0008006" key="11">
    <source>
        <dbReference type="Google" id="ProtNLM"/>
    </source>
</evidence>
<keyword evidence="2 6" id="KW-0812">Transmembrane</keyword>
<evidence type="ECO:0000256" key="5">
    <source>
        <dbReference type="SAM" id="MobiDB-lite"/>
    </source>
</evidence>
<dbReference type="PANTHER" id="PTHR36834:SF1">
    <property type="entry name" value="INTEGRAL MEMBRANE PROTEIN"/>
    <property type="match status" value="1"/>
</dbReference>
<evidence type="ECO:0000313" key="10">
    <source>
        <dbReference type="Proteomes" id="UP001500483"/>
    </source>
</evidence>
<dbReference type="PANTHER" id="PTHR36834">
    <property type="entry name" value="MEMBRANE PROTEIN-RELATED"/>
    <property type="match status" value="1"/>
</dbReference>
<feature type="transmembrane region" description="Helical" evidence="6">
    <location>
        <begin position="294"/>
        <end position="316"/>
    </location>
</feature>
<feature type="domain" description="VanZ-like" evidence="7">
    <location>
        <begin position="52"/>
        <end position="191"/>
    </location>
</feature>
<feature type="transmembrane region" description="Helical" evidence="6">
    <location>
        <begin position="144"/>
        <end position="166"/>
    </location>
</feature>
<feature type="compositionally biased region" description="Acidic residues" evidence="5">
    <location>
        <begin position="400"/>
        <end position="410"/>
    </location>
</feature>
<gene>
    <name evidence="9" type="ORF">GCM10020366_65640</name>
</gene>
<protein>
    <recommendedName>
        <fullName evidence="11">Glycopeptide antibiotics resistance protein</fullName>
    </recommendedName>
</protein>
<dbReference type="InterPro" id="IPR053150">
    <property type="entry name" value="Teicoplanin_resist-assoc"/>
</dbReference>
<evidence type="ECO:0000256" key="4">
    <source>
        <dbReference type="ARBA" id="ARBA00023136"/>
    </source>
</evidence>
<dbReference type="Proteomes" id="UP001500483">
    <property type="component" value="Unassembled WGS sequence"/>
</dbReference>
<comment type="caution">
    <text evidence="9">The sequence shown here is derived from an EMBL/GenBank/DDBJ whole genome shotgun (WGS) entry which is preliminary data.</text>
</comment>
<reference evidence="10" key="1">
    <citation type="journal article" date="2019" name="Int. J. Syst. Evol. Microbiol.">
        <title>The Global Catalogue of Microorganisms (GCM) 10K type strain sequencing project: providing services to taxonomists for standard genome sequencing and annotation.</title>
        <authorList>
            <consortium name="The Broad Institute Genomics Platform"/>
            <consortium name="The Broad Institute Genome Sequencing Center for Infectious Disease"/>
            <person name="Wu L."/>
            <person name="Ma J."/>
        </authorList>
    </citation>
    <scope>NUCLEOTIDE SEQUENCE [LARGE SCALE GENOMIC DNA]</scope>
    <source>
        <strain evidence="10">JCM 9687</strain>
    </source>
</reference>
<sequence>MLWHVADAYLLPIRTAAVLFPLLAFVLLVPVAVVLYRRHGVLRWWALSFYAFLYYLITAYCLVLMPLPGTAVDVCREYPRMGQWQLMPGNTFADVWKESGHRVTFGDLVLHNSAVIETGFNLLLLLPLGVFLRYHFRRGPWTSLAVAAAVALSFEVTQGTGVFGIYPCPYRLFDVDDLVVNTLGAMLGWWLGGQVGRAMPALNALDERVLARHPVPFGRRAVALVLDIAGAAVLSALALVVVIMFGLPAWWGPAVAFGGWFVALPARTGATPGKRLLLLELVDDSGARPAAWRLLLRAVVLAVPFLPPLLLVLLAVDTFGGRGVPGAVLRVARSGALDENVLLAGLFAVAVGVASTVLVALYALVVRLHPADRSLHELASGVHNRALPHHNAPHPVPAEQGDDEPAPAPR</sequence>
<feature type="transmembrane region" description="Helical" evidence="6">
    <location>
        <begin position="221"/>
        <end position="243"/>
    </location>
</feature>
<dbReference type="Pfam" id="PF06271">
    <property type="entry name" value="RDD"/>
    <property type="match status" value="1"/>
</dbReference>
<feature type="domain" description="RDD" evidence="8">
    <location>
        <begin position="216"/>
        <end position="319"/>
    </location>
</feature>
<feature type="region of interest" description="Disordered" evidence="5">
    <location>
        <begin position="386"/>
        <end position="410"/>
    </location>
</feature>
<evidence type="ECO:0000259" key="7">
    <source>
        <dbReference type="Pfam" id="PF04892"/>
    </source>
</evidence>